<keyword evidence="2" id="KW-0472">Membrane</keyword>
<feature type="transmembrane region" description="Helical" evidence="2">
    <location>
        <begin position="6"/>
        <end position="22"/>
    </location>
</feature>
<dbReference type="EMBL" id="DVGZ01000080">
    <property type="protein sequence ID" value="HIR47526.1"/>
    <property type="molecule type" value="Genomic_DNA"/>
</dbReference>
<protein>
    <submittedName>
        <fullName evidence="3">Uncharacterized protein</fullName>
    </submittedName>
</protein>
<dbReference type="AlphaFoldDB" id="A0A9D1AMW6"/>
<reference evidence="3" key="2">
    <citation type="journal article" date="2021" name="PeerJ">
        <title>Extensive microbial diversity within the chicken gut microbiome revealed by metagenomics and culture.</title>
        <authorList>
            <person name="Gilroy R."/>
            <person name="Ravi A."/>
            <person name="Getino M."/>
            <person name="Pursley I."/>
            <person name="Horton D.L."/>
            <person name="Alikhan N.F."/>
            <person name="Baker D."/>
            <person name="Gharbi K."/>
            <person name="Hall N."/>
            <person name="Watson M."/>
            <person name="Adriaenssens E.M."/>
            <person name="Foster-Nyarko E."/>
            <person name="Jarju S."/>
            <person name="Secka A."/>
            <person name="Antonio M."/>
            <person name="Oren A."/>
            <person name="Chaudhuri R.R."/>
            <person name="La Ragione R."/>
            <person name="Hildebrand F."/>
            <person name="Pallen M.J."/>
        </authorList>
    </citation>
    <scope>NUCLEOTIDE SEQUENCE</scope>
    <source>
        <strain evidence="3">ChiSxjej1B13-7958</strain>
    </source>
</reference>
<evidence type="ECO:0000256" key="1">
    <source>
        <dbReference type="SAM" id="MobiDB-lite"/>
    </source>
</evidence>
<organism evidence="3 4">
    <name type="scientific">Candidatus Caccousia avicola</name>
    <dbReference type="NCBI Taxonomy" id="2840721"/>
    <lineage>
        <taxon>Bacteria</taxon>
        <taxon>Bacillati</taxon>
        <taxon>Bacillota</taxon>
        <taxon>Clostridia</taxon>
        <taxon>Eubacteriales</taxon>
        <taxon>Oscillospiraceae</taxon>
        <taxon>Oscillospiraceae incertae sedis</taxon>
        <taxon>Candidatus Caccousia</taxon>
    </lineage>
</organism>
<feature type="compositionally biased region" description="Basic and acidic residues" evidence="1">
    <location>
        <begin position="81"/>
        <end position="95"/>
    </location>
</feature>
<feature type="transmembrane region" description="Helical" evidence="2">
    <location>
        <begin position="27"/>
        <end position="44"/>
    </location>
</feature>
<comment type="caution">
    <text evidence="3">The sequence shown here is derived from an EMBL/GenBank/DDBJ whole genome shotgun (WGS) entry which is preliminary data.</text>
</comment>
<feature type="transmembrane region" description="Helical" evidence="2">
    <location>
        <begin position="56"/>
        <end position="77"/>
    </location>
</feature>
<reference evidence="3" key="1">
    <citation type="submission" date="2020-10" db="EMBL/GenBank/DDBJ databases">
        <authorList>
            <person name="Gilroy R."/>
        </authorList>
    </citation>
    <scope>NUCLEOTIDE SEQUENCE</scope>
    <source>
        <strain evidence="3">ChiSxjej1B13-7958</strain>
    </source>
</reference>
<evidence type="ECO:0000313" key="3">
    <source>
        <dbReference type="EMBL" id="HIR47526.1"/>
    </source>
</evidence>
<feature type="region of interest" description="Disordered" evidence="1">
    <location>
        <begin position="81"/>
        <end position="150"/>
    </location>
</feature>
<evidence type="ECO:0000313" key="4">
    <source>
        <dbReference type="Proteomes" id="UP000824242"/>
    </source>
</evidence>
<accession>A0A9D1AMW6</accession>
<sequence length="150" mass="16301">MTGYIYVFLWFAVGLLLLFRFGKENKVFYPLGGFFLLLGVWWLVDTLQGGMMFEGVWGWVLRLVTAGALVLACTVYYKETKRSREEDEARKREQAQARQAAMLPRDGEPLSGKAGDGMDAPGENGPQENSDGPGADAPGGESSGGDADGE</sequence>
<feature type="compositionally biased region" description="Low complexity" evidence="1">
    <location>
        <begin position="130"/>
        <end position="140"/>
    </location>
</feature>
<gene>
    <name evidence="3" type="ORF">IAB89_07715</name>
</gene>
<keyword evidence="2" id="KW-0812">Transmembrane</keyword>
<keyword evidence="2" id="KW-1133">Transmembrane helix</keyword>
<proteinExistence type="predicted"/>
<dbReference type="Proteomes" id="UP000824242">
    <property type="component" value="Unassembled WGS sequence"/>
</dbReference>
<name>A0A9D1AMW6_9FIRM</name>
<evidence type="ECO:0000256" key="2">
    <source>
        <dbReference type="SAM" id="Phobius"/>
    </source>
</evidence>